<evidence type="ECO:0000313" key="5">
    <source>
        <dbReference type="EMBL" id="RXZ30266.1"/>
    </source>
</evidence>
<evidence type="ECO:0000256" key="3">
    <source>
        <dbReference type="SAM" id="MobiDB-lite"/>
    </source>
</evidence>
<comment type="caution">
    <text evidence="5">The sequence shown here is derived from an EMBL/GenBank/DDBJ whole genome shotgun (WGS) entry which is preliminary data.</text>
</comment>
<dbReference type="GO" id="GO:0003677">
    <property type="term" value="F:DNA binding"/>
    <property type="evidence" value="ECO:0007669"/>
    <property type="project" value="UniProtKB-UniRule"/>
</dbReference>
<proteinExistence type="predicted"/>
<feature type="DNA-binding region" description="OmpR/PhoB-type" evidence="2">
    <location>
        <begin position="1"/>
        <end position="73"/>
    </location>
</feature>
<dbReference type="InterPro" id="IPR001867">
    <property type="entry name" value="OmpR/PhoB-type_DNA-bd"/>
</dbReference>
<evidence type="ECO:0000256" key="1">
    <source>
        <dbReference type="ARBA" id="ARBA00023125"/>
    </source>
</evidence>
<dbReference type="GO" id="GO:0006355">
    <property type="term" value="P:regulation of DNA-templated transcription"/>
    <property type="evidence" value="ECO:0007669"/>
    <property type="project" value="InterPro"/>
</dbReference>
<dbReference type="SUPFAM" id="SSF46894">
    <property type="entry name" value="C-terminal effector domain of the bipartite response regulators"/>
    <property type="match status" value="1"/>
</dbReference>
<gene>
    <name evidence="5" type="ORF">EO081_13740</name>
</gene>
<dbReference type="SMART" id="SM00862">
    <property type="entry name" value="Trans_reg_C"/>
    <property type="match status" value="1"/>
</dbReference>
<reference evidence="5 6" key="1">
    <citation type="submission" date="2019-01" db="EMBL/GenBank/DDBJ databases">
        <title>Sphingomonas mucosissima sp. nov. and Sphingomonas desiccabilis sp. nov., from biological soil crusts in the Colorado Plateau, USA.</title>
        <authorList>
            <person name="Zhu D."/>
        </authorList>
    </citation>
    <scope>NUCLEOTIDE SEQUENCE [LARGE SCALE GENOMIC DNA]</scope>
    <source>
        <strain evidence="5 6">CP1D</strain>
    </source>
</reference>
<keyword evidence="6" id="KW-1185">Reference proteome</keyword>
<dbReference type="CDD" id="cd00383">
    <property type="entry name" value="trans_reg_C"/>
    <property type="match status" value="1"/>
</dbReference>
<dbReference type="Pfam" id="PF25872">
    <property type="entry name" value="HTH_77"/>
    <property type="match status" value="1"/>
</dbReference>
<organism evidence="5 6">
    <name type="scientific">Sphingomonas desiccabilis</name>
    <dbReference type="NCBI Taxonomy" id="429134"/>
    <lineage>
        <taxon>Bacteria</taxon>
        <taxon>Pseudomonadati</taxon>
        <taxon>Pseudomonadota</taxon>
        <taxon>Alphaproteobacteria</taxon>
        <taxon>Sphingomonadales</taxon>
        <taxon>Sphingomonadaceae</taxon>
        <taxon>Sphingomonas</taxon>
    </lineage>
</organism>
<evidence type="ECO:0000256" key="2">
    <source>
        <dbReference type="PROSITE-ProRule" id="PRU01091"/>
    </source>
</evidence>
<accession>A0A4Q2IR00</accession>
<dbReference type="PROSITE" id="PS51755">
    <property type="entry name" value="OMPR_PHOB"/>
    <property type="match status" value="1"/>
</dbReference>
<dbReference type="PANTHER" id="PTHR47691">
    <property type="entry name" value="REGULATOR-RELATED"/>
    <property type="match status" value="1"/>
</dbReference>
<dbReference type="InterPro" id="IPR027417">
    <property type="entry name" value="P-loop_NTPase"/>
</dbReference>
<dbReference type="InterPro" id="IPR016032">
    <property type="entry name" value="Sig_transdc_resp-reg_C-effctor"/>
</dbReference>
<dbReference type="SUPFAM" id="SSF52540">
    <property type="entry name" value="P-loop containing nucleoside triphosphate hydrolases"/>
    <property type="match status" value="1"/>
</dbReference>
<dbReference type="AlphaFoldDB" id="A0A4Q2IR00"/>
<dbReference type="InterPro" id="IPR036388">
    <property type="entry name" value="WH-like_DNA-bd_sf"/>
</dbReference>
<dbReference type="EMBL" id="SDPT01000003">
    <property type="protein sequence ID" value="RXZ30266.1"/>
    <property type="molecule type" value="Genomic_DNA"/>
</dbReference>
<keyword evidence="1 2" id="KW-0238">DNA-binding</keyword>
<dbReference type="OrthoDB" id="4473689at2"/>
<evidence type="ECO:0000259" key="4">
    <source>
        <dbReference type="PROSITE" id="PS51755"/>
    </source>
</evidence>
<evidence type="ECO:0000313" key="6">
    <source>
        <dbReference type="Proteomes" id="UP000292347"/>
    </source>
</evidence>
<dbReference type="Pfam" id="PF00486">
    <property type="entry name" value="Trans_reg_C"/>
    <property type="match status" value="1"/>
</dbReference>
<dbReference type="InterPro" id="IPR058852">
    <property type="entry name" value="HTH_77"/>
</dbReference>
<protein>
    <recommendedName>
        <fullName evidence="4">OmpR/PhoB-type domain-containing protein</fullName>
    </recommendedName>
</protein>
<dbReference type="Gene3D" id="1.10.10.10">
    <property type="entry name" value="Winged helix-like DNA-binding domain superfamily/Winged helix DNA-binding domain"/>
    <property type="match status" value="1"/>
</dbReference>
<sequence length="461" mass="48857">MSGTMFELLMVLLKRPGELLSQQELMRHVWPGRTIDSSNVRSQVAVLRRTLGCSKRGEQYIATSSGRGYRFAAPVQFGTTEATASAERSPEAPPGTNQLRLAAPWCATAVIGRDAEIAEVVERIGEHRQVTIVGQAGGGKTAVALAAASAAHRFDAAHWFAPDEDCPATRFEEALVTAIDPNLCAANAREALVALAGERALLLVIDGADRHLDAAAAFAEWLLTALPRCALLMTSCEAMGGAFEDVLRLPPLALPNEAGGDDAVLGSPAVALLRARLGRIPCEATPPELADLAHRTGGNPLAIELVAAEARTIGVGALLDILDDALLLSLQRRSGPLRQRSLGVLMEAAFAGLEQAERQLLARLSTLPDTFALEPAAEAALCSPRAVATQFRLLVGRSLVEICPADNGMRYRLPAPVRAYAARWVARPAATEPPLAVPTLRSAPKALRSTRRHGAPVAQPL</sequence>
<dbReference type="Gene3D" id="3.40.50.300">
    <property type="entry name" value="P-loop containing nucleotide triphosphate hydrolases"/>
    <property type="match status" value="1"/>
</dbReference>
<feature type="region of interest" description="Disordered" evidence="3">
    <location>
        <begin position="441"/>
        <end position="461"/>
    </location>
</feature>
<dbReference type="RefSeq" id="WP_129342612.1">
    <property type="nucleotide sequence ID" value="NZ_JACIDD010000003.1"/>
</dbReference>
<feature type="domain" description="OmpR/PhoB-type" evidence="4">
    <location>
        <begin position="1"/>
        <end position="73"/>
    </location>
</feature>
<dbReference type="PANTHER" id="PTHR47691:SF3">
    <property type="entry name" value="HTH-TYPE TRANSCRIPTIONAL REGULATOR RV0890C-RELATED"/>
    <property type="match status" value="1"/>
</dbReference>
<dbReference type="Proteomes" id="UP000292347">
    <property type="component" value="Unassembled WGS sequence"/>
</dbReference>
<dbReference type="GO" id="GO:0000160">
    <property type="term" value="P:phosphorelay signal transduction system"/>
    <property type="evidence" value="ECO:0007669"/>
    <property type="project" value="InterPro"/>
</dbReference>
<name>A0A4Q2IR00_9SPHN</name>